<dbReference type="AlphaFoldDB" id="A0AAV6I8A6"/>
<gene>
    <name evidence="2" type="ORF">RHGRI_030715</name>
</gene>
<comment type="caution">
    <text evidence="2">The sequence shown here is derived from an EMBL/GenBank/DDBJ whole genome shotgun (WGS) entry which is preliminary data.</text>
</comment>
<name>A0AAV6I8A6_9ERIC</name>
<evidence type="ECO:0000313" key="3">
    <source>
        <dbReference type="Proteomes" id="UP000823749"/>
    </source>
</evidence>
<protein>
    <submittedName>
        <fullName evidence="2">Uncharacterized protein</fullName>
    </submittedName>
</protein>
<dbReference type="Proteomes" id="UP000823749">
    <property type="component" value="Chromosome 11"/>
</dbReference>
<feature type="region of interest" description="Disordered" evidence="1">
    <location>
        <begin position="29"/>
        <end position="114"/>
    </location>
</feature>
<evidence type="ECO:0000256" key="1">
    <source>
        <dbReference type="SAM" id="MobiDB-lite"/>
    </source>
</evidence>
<keyword evidence="3" id="KW-1185">Reference proteome</keyword>
<reference evidence="2" key="1">
    <citation type="submission" date="2020-08" db="EMBL/GenBank/DDBJ databases">
        <title>Plant Genome Project.</title>
        <authorList>
            <person name="Zhang R.-G."/>
        </authorList>
    </citation>
    <scope>NUCLEOTIDE SEQUENCE</scope>
    <source>
        <strain evidence="2">WSP0</strain>
        <tissue evidence="2">Leaf</tissue>
    </source>
</reference>
<proteinExistence type="predicted"/>
<accession>A0AAV6I8A6</accession>
<feature type="compositionally biased region" description="Polar residues" evidence="1">
    <location>
        <begin position="38"/>
        <end position="56"/>
    </location>
</feature>
<evidence type="ECO:0000313" key="2">
    <source>
        <dbReference type="EMBL" id="KAG5523813.1"/>
    </source>
</evidence>
<organism evidence="2 3">
    <name type="scientific">Rhododendron griersonianum</name>
    <dbReference type="NCBI Taxonomy" id="479676"/>
    <lineage>
        <taxon>Eukaryota</taxon>
        <taxon>Viridiplantae</taxon>
        <taxon>Streptophyta</taxon>
        <taxon>Embryophyta</taxon>
        <taxon>Tracheophyta</taxon>
        <taxon>Spermatophyta</taxon>
        <taxon>Magnoliopsida</taxon>
        <taxon>eudicotyledons</taxon>
        <taxon>Gunneridae</taxon>
        <taxon>Pentapetalae</taxon>
        <taxon>asterids</taxon>
        <taxon>Ericales</taxon>
        <taxon>Ericaceae</taxon>
        <taxon>Ericoideae</taxon>
        <taxon>Rhodoreae</taxon>
        <taxon>Rhododendron</taxon>
    </lineage>
</organism>
<sequence length="114" mass="11541">MTGSRPDGDTVGARLSSLRITLVDPIVEDNPGSMVDLNLSQPGDSIESSNPGSSPITEGHVDSPLAIPKISIPKSLETPVSQGLDKGVPASAEIPSPTMDTSLPGLDKGVPASA</sequence>
<dbReference type="EMBL" id="JACTNZ010000011">
    <property type="protein sequence ID" value="KAG5523813.1"/>
    <property type="molecule type" value="Genomic_DNA"/>
</dbReference>